<keyword evidence="3" id="KW-1185">Reference proteome</keyword>
<proteinExistence type="predicted"/>
<protein>
    <submittedName>
        <fullName evidence="2">Uncharacterized protein</fullName>
    </submittedName>
</protein>
<dbReference type="EMBL" id="CAJZBQ010000032">
    <property type="protein sequence ID" value="CAG9322588.1"/>
    <property type="molecule type" value="Genomic_DNA"/>
</dbReference>
<name>A0AAU9JNX9_9CILI</name>
<evidence type="ECO:0000313" key="2">
    <source>
        <dbReference type="EMBL" id="CAG9322588.1"/>
    </source>
</evidence>
<dbReference type="Proteomes" id="UP001162131">
    <property type="component" value="Unassembled WGS sequence"/>
</dbReference>
<organism evidence="2 3">
    <name type="scientific">Blepharisma stoltei</name>
    <dbReference type="NCBI Taxonomy" id="1481888"/>
    <lineage>
        <taxon>Eukaryota</taxon>
        <taxon>Sar</taxon>
        <taxon>Alveolata</taxon>
        <taxon>Ciliophora</taxon>
        <taxon>Postciliodesmatophora</taxon>
        <taxon>Heterotrichea</taxon>
        <taxon>Heterotrichida</taxon>
        <taxon>Blepharismidae</taxon>
        <taxon>Blepharisma</taxon>
    </lineage>
</organism>
<evidence type="ECO:0000313" key="3">
    <source>
        <dbReference type="Proteomes" id="UP001162131"/>
    </source>
</evidence>
<gene>
    <name evidence="2" type="ORF">BSTOLATCC_MIC31714</name>
</gene>
<dbReference type="AlphaFoldDB" id="A0AAU9JNX9"/>
<sequence length="268" mass="30315">MKAAENLAQDENESNANPQPRSSSNSKHSQVGQKYIGFLMSQIKLMKQVIEQNSIINSKFLDIRNEIERLQQSNAPSESVQGPVPTKKNILELICPEVESYDYSLSLVDKIPSPVCKGKYFSFNVSLKNEGILKIPIEERIQIKVSIYSAENPPKVIKKNMSGEIMIKGHTTSTLTYDSKLGTHSASFKIQLNEVTSHFMNGWVFLVVETQTPCEFLETLGIYIKPLIIKKLIIKAKETTCKRWREKEQEMREIASEENLESGNSAES</sequence>
<reference evidence="2" key="1">
    <citation type="submission" date="2021-09" db="EMBL/GenBank/DDBJ databases">
        <authorList>
            <consortium name="AG Swart"/>
            <person name="Singh M."/>
            <person name="Singh A."/>
            <person name="Seah K."/>
            <person name="Emmerich C."/>
        </authorList>
    </citation>
    <scope>NUCLEOTIDE SEQUENCE</scope>
    <source>
        <strain evidence="2">ATCC30299</strain>
    </source>
</reference>
<feature type="compositionally biased region" description="Polar residues" evidence="1">
    <location>
        <begin position="14"/>
        <end position="30"/>
    </location>
</feature>
<comment type="caution">
    <text evidence="2">The sequence shown here is derived from an EMBL/GenBank/DDBJ whole genome shotgun (WGS) entry which is preliminary data.</text>
</comment>
<feature type="region of interest" description="Disordered" evidence="1">
    <location>
        <begin position="1"/>
        <end position="30"/>
    </location>
</feature>
<evidence type="ECO:0000256" key="1">
    <source>
        <dbReference type="SAM" id="MobiDB-lite"/>
    </source>
</evidence>
<accession>A0AAU9JNX9</accession>